<dbReference type="GO" id="GO:0061631">
    <property type="term" value="F:ubiquitin conjugating enzyme activity"/>
    <property type="evidence" value="ECO:0007669"/>
    <property type="project" value="UniProtKB-EC"/>
</dbReference>
<evidence type="ECO:0000256" key="6">
    <source>
        <dbReference type="ARBA" id="ARBA00022840"/>
    </source>
</evidence>
<keyword evidence="3" id="KW-0808">Transferase</keyword>
<dbReference type="Pfam" id="PF00179">
    <property type="entry name" value="UQ_con"/>
    <property type="match status" value="1"/>
</dbReference>
<reference evidence="8 9" key="1">
    <citation type="journal article" date="2021" name="Commun. Biol.">
        <title>The genome of Shorea leprosula (Dipterocarpaceae) highlights the ecological relevance of drought in aseasonal tropical rainforests.</title>
        <authorList>
            <person name="Ng K.K.S."/>
            <person name="Kobayashi M.J."/>
            <person name="Fawcett J.A."/>
            <person name="Hatakeyama M."/>
            <person name="Paape T."/>
            <person name="Ng C.H."/>
            <person name="Ang C.C."/>
            <person name="Tnah L.H."/>
            <person name="Lee C.T."/>
            <person name="Nishiyama T."/>
            <person name="Sese J."/>
            <person name="O'Brien M.J."/>
            <person name="Copetti D."/>
            <person name="Mohd Noor M.I."/>
            <person name="Ong R.C."/>
            <person name="Putra M."/>
            <person name="Sireger I.Z."/>
            <person name="Indrioko S."/>
            <person name="Kosugi Y."/>
            <person name="Izuno A."/>
            <person name="Isagi Y."/>
            <person name="Lee S.L."/>
            <person name="Shimizu K.K."/>
        </authorList>
    </citation>
    <scope>NUCLEOTIDE SEQUENCE [LARGE SCALE GENOMIC DNA]</scope>
    <source>
        <strain evidence="8">214</strain>
    </source>
</reference>
<dbReference type="PANTHER" id="PTHR24068">
    <property type="entry name" value="UBIQUITIN-CONJUGATING ENZYME E2"/>
    <property type="match status" value="1"/>
</dbReference>
<dbReference type="PROSITE" id="PS50127">
    <property type="entry name" value="UBC_2"/>
    <property type="match status" value="1"/>
</dbReference>
<dbReference type="EMBL" id="BPVZ01000086">
    <property type="protein sequence ID" value="GKV30323.1"/>
    <property type="molecule type" value="Genomic_DNA"/>
</dbReference>
<comment type="caution">
    <text evidence="8">The sequence shown here is derived from an EMBL/GenBank/DDBJ whole genome shotgun (WGS) entry which is preliminary data.</text>
</comment>
<protein>
    <recommendedName>
        <fullName evidence="7">UBC core domain-containing protein</fullName>
    </recommendedName>
</protein>
<evidence type="ECO:0000256" key="4">
    <source>
        <dbReference type="ARBA" id="ARBA00022741"/>
    </source>
</evidence>
<keyword evidence="5" id="KW-0833">Ubl conjugation pathway</keyword>
<keyword evidence="9" id="KW-1185">Reference proteome</keyword>
<dbReference type="SMART" id="SM00212">
    <property type="entry name" value="UBCc"/>
    <property type="match status" value="1"/>
</dbReference>
<evidence type="ECO:0000256" key="5">
    <source>
        <dbReference type="ARBA" id="ARBA00022786"/>
    </source>
</evidence>
<evidence type="ECO:0000259" key="7">
    <source>
        <dbReference type="PROSITE" id="PS50127"/>
    </source>
</evidence>
<dbReference type="Proteomes" id="UP001054252">
    <property type="component" value="Unassembled WGS sequence"/>
</dbReference>
<dbReference type="InterPro" id="IPR016135">
    <property type="entry name" value="UBQ-conjugating_enzyme/RWD"/>
</dbReference>
<dbReference type="Gene3D" id="3.10.110.10">
    <property type="entry name" value="Ubiquitin Conjugating Enzyme"/>
    <property type="match status" value="1"/>
</dbReference>
<keyword evidence="6" id="KW-0067">ATP-binding</keyword>
<accession>A0AAV5KZA1</accession>
<evidence type="ECO:0000313" key="8">
    <source>
        <dbReference type="EMBL" id="GKV30323.1"/>
    </source>
</evidence>
<evidence type="ECO:0000256" key="1">
    <source>
        <dbReference type="ARBA" id="ARBA00000485"/>
    </source>
</evidence>
<organism evidence="8 9">
    <name type="scientific">Rubroshorea leprosula</name>
    <dbReference type="NCBI Taxonomy" id="152421"/>
    <lineage>
        <taxon>Eukaryota</taxon>
        <taxon>Viridiplantae</taxon>
        <taxon>Streptophyta</taxon>
        <taxon>Embryophyta</taxon>
        <taxon>Tracheophyta</taxon>
        <taxon>Spermatophyta</taxon>
        <taxon>Magnoliopsida</taxon>
        <taxon>eudicotyledons</taxon>
        <taxon>Gunneridae</taxon>
        <taxon>Pentapetalae</taxon>
        <taxon>rosids</taxon>
        <taxon>malvids</taxon>
        <taxon>Malvales</taxon>
        <taxon>Dipterocarpaceae</taxon>
        <taxon>Rubroshorea</taxon>
    </lineage>
</organism>
<name>A0AAV5KZA1_9ROSI</name>
<keyword evidence="4" id="KW-0547">Nucleotide-binding</keyword>
<dbReference type="AlphaFoldDB" id="A0AAV5KZA1"/>
<dbReference type="GO" id="GO:0005524">
    <property type="term" value="F:ATP binding"/>
    <property type="evidence" value="ECO:0007669"/>
    <property type="project" value="UniProtKB-KW"/>
</dbReference>
<gene>
    <name evidence="8" type="ORF">SLEP1_g39142</name>
</gene>
<dbReference type="FunFam" id="3.10.110.10:FF:000101">
    <property type="entry name" value="Ubiquitin-conjugating enzyme E2 D2"/>
    <property type="match status" value="1"/>
</dbReference>
<comment type="pathway">
    <text evidence="2">Protein modification; protein ubiquitination.</text>
</comment>
<sequence length="219" mass="24025">MYARSPGKFGENSLEAASAWKRRLNSTLSGAGRKEGGCVWKVSKMNSKGLDISGGKSSPSSTATWVWTRSASASGKRIQRELAELNINPPSDFYAGPKGDKLDNWVATLTGPPGTPYHGGIFFLDIKFPNDYPFNPPEVVFKTRIYHCNVDSAGNLNLDILKDGWSPALTVTKVLSTISSIFTNPDPYNPRSPGIARLYLTDRAKHDEIAAEWTLRFAK</sequence>
<evidence type="ECO:0000313" key="9">
    <source>
        <dbReference type="Proteomes" id="UP001054252"/>
    </source>
</evidence>
<dbReference type="SUPFAM" id="SSF54495">
    <property type="entry name" value="UBC-like"/>
    <property type="match status" value="1"/>
</dbReference>
<dbReference type="InterPro" id="IPR000608">
    <property type="entry name" value="UBC"/>
</dbReference>
<feature type="domain" description="UBC core" evidence="7">
    <location>
        <begin position="73"/>
        <end position="219"/>
    </location>
</feature>
<evidence type="ECO:0000256" key="2">
    <source>
        <dbReference type="ARBA" id="ARBA00004906"/>
    </source>
</evidence>
<evidence type="ECO:0000256" key="3">
    <source>
        <dbReference type="ARBA" id="ARBA00022679"/>
    </source>
</evidence>
<comment type="catalytic activity">
    <reaction evidence="1">
        <text>S-ubiquitinyl-[E1 ubiquitin-activating enzyme]-L-cysteine + [E2 ubiquitin-conjugating enzyme]-L-cysteine = [E1 ubiquitin-activating enzyme]-L-cysteine + S-ubiquitinyl-[E2 ubiquitin-conjugating enzyme]-L-cysteine.</text>
        <dbReference type="EC" id="2.3.2.23"/>
    </reaction>
</comment>
<proteinExistence type="predicted"/>